<dbReference type="AlphaFoldDB" id="A0A7H1KNN5"/>
<dbReference type="InterPro" id="IPR013784">
    <property type="entry name" value="Carb-bd-like_fold"/>
</dbReference>
<dbReference type="EMBL" id="MT776525">
    <property type="protein sequence ID" value="QNT35549.1"/>
    <property type="molecule type" value="Genomic_DNA"/>
</dbReference>
<sequence>MMEKISRRLVVLFVLVLFMAQIFTPFVVAQAQSEMDFVTSLFTSTQTGADGAFCFVNLSSGTYTLSAYIESGRGNAIGTVTVTLGEGEHIKCVTINASVDQATEATLNAAKNATGSYNSSALSGTGSIRGNARILMGPNYVGIPGITVLITGYEDTLEDYAYQESAPTTTTCEGGYFRFKSLPAGNYTLTGYAAGENPRGVMSYAVGNVTLELFEGDKNDDVVVRLEPSDEAGVNAARAQNASYLNNGLGGKGMITGTALIHMGGPYLGIANTAVAITAYAGNGSLEDVVGVSLESIESSKVITDENGFFEFTNLPAGNYTFIAHKYIPSMAPGMQGINKTVTFTIELREGAHYSAGEHLLNTTEDAEFVAAVSERKVLYERNGSAEKGIVNGTILSVGMGGVASPSEGVTVYLYTYNGEGSLSRVNKSVNKEPKMAFFSISDGDIFLIKRAAENIGLNVSVYSNYNVPLDLNLTTYDVIFGSSLFCMGKLHISYRLGTNCRKSSYMPCYNVTINENG</sequence>
<name>A0A7H1KNN5_9EURY</name>
<protein>
    <recommendedName>
        <fullName evidence="2">Carboxypeptidase regulatory-like domain-containing protein</fullName>
    </recommendedName>
</protein>
<evidence type="ECO:0000313" key="1">
    <source>
        <dbReference type="EMBL" id="QNT35549.1"/>
    </source>
</evidence>
<organism evidence="1">
    <name type="scientific">uncultured Methanosarcinales archaeon</name>
    <dbReference type="NCBI Taxonomy" id="183757"/>
    <lineage>
        <taxon>Archaea</taxon>
        <taxon>Methanobacteriati</taxon>
        <taxon>Methanobacteriota</taxon>
        <taxon>Stenosarchaea group</taxon>
        <taxon>Methanomicrobia</taxon>
        <taxon>Methanosarcinales</taxon>
        <taxon>environmental samples</taxon>
    </lineage>
</organism>
<dbReference type="SUPFAM" id="SSF117074">
    <property type="entry name" value="Hypothetical protein PA1324"/>
    <property type="match status" value="2"/>
</dbReference>
<evidence type="ECO:0008006" key="2">
    <source>
        <dbReference type="Google" id="ProtNLM"/>
    </source>
</evidence>
<reference evidence="1" key="1">
    <citation type="submission" date="2020-07" db="EMBL/GenBank/DDBJ databases">
        <title>Unique genomic features of the anaerobic methanotrophic archaea.</title>
        <authorList>
            <person name="Chadwick G.L."/>
            <person name="Skennerton C.T."/>
            <person name="Laso-Perez R."/>
            <person name="Leu A.O."/>
            <person name="Speth D.R."/>
            <person name="Yu H."/>
            <person name="Morgan-Lang C."/>
            <person name="Hatzenpichler R."/>
            <person name="Goudeau D."/>
            <person name="Malmstrom R."/>
            <person name="Brazelton W.J."/>
            <person name="Woyke T."/>
            <person name="Hallam S.J."/>
            <person name="Tyson G.W."/>
            <person name="Wegener G."/>
            <person name="Boetius A."/>
            <person name="Orphan V."/>
        </authorList>
    </citation>
    <scope>NUCLEOTIDE SEQUENCE</scope>
</reference>
<dbReference type="Gene3D" id="2.60.40.1120">
    <property type="entry name" value="Carboxypeptidase-like, regulatory domain"/>
    <property type="match status" value="1"/>
</dbReference>
<dbReference type="GO" id="GO:0030246">
    <property type="term" value="F:carbohydrate binding"/>
    <property type="evidence" value="ECO:0007669"/>
    <property type="project" value="InterPro"/>
</dbReference>
<dbReference type="SUPFAM" id="SSF49452">
    <property type="entry name" value="Starch-binding domain-like"/>
    <property type="match status" value="1"/>
</dbReference>
<proteinExistence type="predicted"/>
<accession>A0A7H1KNN5</accession>
<gene>
    <name evidence="1" type="ORF">NCGJLENL_00033</name>
</gene>